<reference evidence="2 3" key="1">
    <citation type="submission" date="2022-04" db="EMBL/GenBank/DDBJ databases">
        <title>Leucobacter sp. isolated from rhizosphere of onion.</title>
        <authorList>
            <person name="Won M."/>
            <person name="Lee C.-M."/>
            <person name="Woen H.-Y."/>
            <person name="Kwon S.-W."/>
        </authorList>
    </citation>
    <scope>NUCLEOTIDE SEQUENCE [LARGE SCALE GENOMIC DNA]</scope>
    <source>
        <strain evidence="2 3">H25R-14</strain>
    </source>
</reference>
<dbReference type="EMBL" id="CP095043">
    <property type="protein sequence ID" value="UOQ60637.1"/>
    <property type="molecule type" value="Genomic_DNA"/>
</dbReference>
<evidence type="ECO:0000313" key="3">
    <source>
        <dbReference type="Proteomes" id="UP000831775"/>
    </source>
</evidence>
<dbReference type="RefSeq" id="WP_244686430.1">
    <property type="nucleotide sequence ID" value="NZ_CP095043.1"/>
</dbReference>
<keyword evidence="1" id="KW-1133">Transmembrane helix</keyword>
<name>A0ABY4FWH6_9MICO</name>
<keyword evidence="1" id="KW-0472">Membrane</keyword>
<gene>
    <name evidence="2" type="ORF">MUN76_01210</name>
</gene>
<accession>A0ABY4FWH6</accession>
<evidence type="ECO:0000313" key="2">
    <source>
        <dbReference type="EMBL" id="UOQ60637.1"/>
    </source>
</evidence>
<organism evidence="2 3">
    <name type="scientific">Leucobacter rhizosphaerae</name>
    <dbReference type="NCBI Taxonomy" id="2932245"/>
    <lineage>
        <taxon>Bacteria</taxon>
        <taxon>Bacillati</taxon>
        <taxon>Actinomycetota</taxon>
        <taxon>Actinomycetes</taxon>
        <taxon>Micrococcales</taxon>
        <taxon>Microbacteriaceae</taxon>
        <taxon>Leucobacter</taxon>
    </lineage>
</organism>
<feature type="transmembrane region" description="Helical" evidence="1">
    <location>
        <begin position="787"/>
        <end position="807"/>
    </location>
</feature>
<keyword evidence="3" id="KW-1185">Reference proteome</keyword>
<protein>
    <submittedName>
        <fullName evidence="2">Uncharacterized protein</fullName>
    </submittedName>
</protein>
<evidence type="ECO:0000256" key="1">
    <source>
        <dbReference type="SAM" id="Phobius"/>
    </source>
</evidence>
<proteinExistence type="predicted"/>
<sequence length="817" mass="86468">MHEQEQARRIAEDLWRPDGADAAAEGKPSRGHWRRLVLRIAAPLAAVIAVATGITGASTAYAAAEGPGVRLGGVFVGAYVTSTNGSNAFCAEPDGDNPTAEVPATRMTSLRGYLMQSTGHWVAPYANEQGLRMMNYVTATYGTLGAGDDWQNSQAAAVALSIWTIRGWEDGVVAGWVETIRGLAPVAVRSLADRFVSEAAGAVTARIVPPAEPSVTWSSEREAVVTVPVGYERFHAASGGRLVGNAPAGVAFANDGTTATLDPARAHTLSIESLPTLSSPRILPLELRAEWSQQLTRWPAELWGFQPGADASDQLLVVGGGGEVQSDAGVWTKTVAPSEPRAFEPIVTTQVAQARLSPGDAYLDRVTFGIAPGSAAWPSYWADGAWHPRAVRATGTLYGPLAERPEPAAQVPDDPAPPIVGTAVVEAEQGAGTYDVPLDVPEARAAGFYTWVWEVDGEDQPDVIQTGTPEAWHVAGAYRFQDGFGLAEETHLRPMEFTITTALRETELPPGEATEDVITVDPGPGGWLRADGEPAPVTFRATVTEVDGVPVRAPRAPDGATVRATERVTVSSADAPITVPVDVPLRRNGGVTVQVCVLAEDQTESVRELVVEGCDDWGVPEESARIVLPRVMTVAQRSGLVGQTIHDVASVRGRVPQQSSLGFTVYLQPEVGAVKMDAHWRPVLSRSGVPERWTATELAHLDAREKCLAQPVARTARVRIEGPGEVRSPDVVPRSAGTVRWVEDLAVEDPRDRSSVELHRGVCGAAQETTEVRRAESELASTGGATWGALAGSAALLLSGAGLVALASRAVRPRRSA</sequence>
<keyword evidence="1" id="KW-0812">Transmembrane</keyword>
<dbReference type="Proteomes" id="UP000831775">
    <property type="component" value="Chromosome"/>
</dbReference>
<feature type="transmembrane region" description="Helical" evidence="1">
    <location>
        <begin position="36"/>
        <end position="61"/>
    </location>
</feature>